<protein>
    <submittedName>
        <fullName evidence="4">Metabotropic glutamate receptor-like protein E</fullName>
    </submittedName>
</protein>
<dbReference type="SMART" id="SM00450">
    <property type="entry name" value="RHOD"/>
    <property type="match status" value="1"/>
</dbReference>
<dbReference type="InterPro" id="IPR022111">
    <property type="entry name" value="Rhodanese_C"/>
</dbReference>
<dbReference type="Gene3D" id="3.40.250.10">
    <property type="entry name" value="Rhodanese-like domain"/>
    <property type="match status" value="1"/>
</dbReference>
<dbReference type="EMBL" id="CAMXCT030001005">
    <property type="protein sequence ID" value="CAL4772963.1"/>
    <property type="molecule type" value="Genomic_DNA"/>
</dbReference>
<dbReference type="Pfam" id="PF12368">
    <property type="entry name" value="Rhodanese_C"/>
    <property type="match status" value="1"/>
</dbReference>
<sequence>MARHSSTVRVFLDCDQLENLDFLFDVVRTSTRNVVVVLTPELLKRVWCAGEIATAHKNGIDTMPLVCDGFRPLTVEALRTISTLWSSQQIQMLANYGISIEDVTKAYTWLQGPHLKPMKMPRFGHVSTREKVAVDILSRCAPRRVAWPEHVSGFGFSNAPQILLTGLNTSFTDTAGQSKGRILITSSVADAESLSTCEVFQLMLQAHLQVECVVVQGSRQMVSWKPWAYYLVVLLFRGMFRDAGFARMLTAAFDLSGRRALEVVTVIADAQFDFPSVDVYDKEDSDNLALFGDEIFTQDVSHEGPKAHDHVEAINSLQTAFECGRSSLLSFCVLDPALAVAWDRSDDQLLFEEEHLEHPDDVLASISPNVFSVHSIGELGPFSPTGRSPYAMIESRQRSQFLPLGFTEISRIPGILSTLGAMAVGSEFPGFTGFMRQVKRLRILWFPEPVAMAIQDVTPCRYGIAHFYDLVPVKDTKDLIEKLRQDLVEAKLQARVKIANEGVNGWITGPLGEVESYCERLKSDFEVFAATDFKISPCSRAELSRGVKVWESASVCKLLDHADEYEALSTHARAPHLTPEEWHERLQDGEDLVLFDVRNFYETRIGHFQRGDDTPGVVDCVDPQTLSYEQVPDFLTQKSNLARFKGKTVMMYCTGGVRCERASSLLKSQLGEDAQVFQLEGGIHRYLEKFPSGGYFQGAMYVFDRRRAVRGHDLVGEKVRLEEGSVLGACCLCGTPWEMYQGKWKCGACKMPILICLRCQGKCSHAGKAARADLRCELCKPLQDRVS</sequence>
<name>A0A9P1C603_9DINO</name>
<dbReference type="PROSITE" id="PS50206">
    <property type="entry name" value="RHODANESE_3"/>
    <property type="match status" value="1"/>
</dbReference>
<keyword evidence="5" id="KW-1185">Reference proteome</keyword>
<comment type="caution">
    <text evidence="3">The sequence shown here is derived from an EMBL/GenBank/DDBJ whole genome shotgun (WGS) entry which is preliminary data.</text>
</comment>
<dbReference type="InterPro" id="IPR001763">
    <property type="entry name" value="Rhodanese-like_dom"/>
</dbReference>
<dbReference type="Pfam" id="PF00581">
    <property type="entry name" value="Rhodanese"/>
    <property type="match status" value="1"/>
</dbReference>
<dbReference type="InterPro" id="IPR020936">
    <property type="entry name" value="TrhO"/>
</dbReference>
<dbReference type="OrthoDB" id="439726at2759"/>
<keyword evidence="1" id="KW-0175">Coiled coil</keyword>
<keyword evidence="4" id="KW-0675">Receptor</keyword>
<evidence type="ECO:0000313" key="3">
    <source>
        <dbReference type="EMBL" id="CAI3985651.1"/>
    </source>
</evidence>
<evidence type="ECO:0000313" key="5">
    <source>
        <dbReference type="Proteomes" id="UP001152797"/>
    </source>
</evidence>
<dbReference type="Proteomes" id="UP001152797">
    <property type="component" value="Unassembled WGS sequence"/>
</dbReference>
<accession>A0A9P1C603</accession>
<evidence type="ECO:0000256" key="1">
    <source>
        <dbReference type="SAM" id="Coils"/>
    </source>
</evidence>
<dbReference type="PANTHER" id="PTHR43268:SF7">
    <property type="entry name" value="RHODANESE DOMAIN-CONTAINING PROTEIN"/>
    <property type="match status" value="1"/>
</dbReference>
<feature type="domain" description="Rhodanese" evidence="2">
    <location>
        <begin position="588"/>
        <end position="695"/>
    </location>
</feature>
<dbReference type="InterPro" id="IPR040503">
    <property type="entry name" value="TRHO_N"/>
</dbReference>
<reference evidence="4 5" key="2">
    <citation type="submission" date="2024-05" db="EMBL/GenBank/DDBJ databases">
        <authorList>
            <person name="Chen Y."/>
            <person name="Shah S."/>
            <person name="Dougan E. K."/>
            <person name="Thang M."/>
            <person name="Chan C."/>
        </authorList>
    </citation>
    <scope>NUCLEOTIDE SEQUENCE [LARGE SCALE GENOMIC DNA]</scope>
</reference>
<dbReference type="AlphaFoldDB" id="A0A9P1C603"/>
<evidence type="ECO:0000313" key="4">
    <source>
        <dbReference type="EMBL" id="CAL4772963.1"/>
    </source>
</evidence>
<dbReference type="SUPFAM" id="SSF52821">
    <property type="entry name" value="Rhodanese/Cell cycle control phosphatase"/>
    <property type="match status" value="1"/>
</dbReference>
<organism evidence="3">
    <name type="scientific">Cladocopium goreaui</name>
    <dbReference type="NCBI Taxonomy" id="2562237"/>
    <lineage>
        <taxon>Eukaryota</taxon>
        <taxon>Sar</taxon>
        <taxon>Alveolata</taxon>
        <taxon>Dinophyceae</taxon>
        <taxon>Suessiales</taxon>
        <taxon>Symbiodiniaceae</taxon>
        <taxon>Cladocopium</taxon>
    </lineage>
</organism>
<proteinExistence type="predicted"/>
<feature type="coiled-coil region" evidence="1">
    <location>
        <begin position="473"/>
        <end position="500"/>
    </location>
</feature>
<dbReference type="EMBL" id="CAMXCT010001005">
    <property type="protein sequence ID" value="CAI3985651.1"/>
    <property type="molecule type" value="Genomic_DNA"/>
</dbReference>
<dbReference type="Gene3D" id="3.30.70.100">
    <property type="match status" value="1"/>
</dbReference>
<reference evidence="3" key="1">
    <citation type="submission" date="2022-10" db="EMBL/GenBank/DDBJ databases">
        <authorList>
            <person name="Chen Y."/>
            <person name="Dougan E. K."/>
            <person name="Chan C."/>
            <person name="Rhodes N."/>
            <person name="Thang M."/>
        </authorList>
    </citation>
    <scope>NUCLEOTIDE SEQUENCE</scope>
</reference>
<dbReference type="PANTHER" id="PTHR43268">
    <property type="entry name" value="THIOSULFATE SULFURTRANSFERASE/RHODANESE-LIKE DOMAIN-CONTAINING PROTEIN 2"/>
    <property type="match status" value="1"/>
</dbReference>
<dbReference type="Pfam" id="PF17773">
    <property type="entry name" value="UPF0176_N"/>
    <property type="match status" value="1"/>
</dbReference>
<evidence type="ECO:0000259" key="2">
    <source>
        <dbReference type="PROSITE" id="PS50206"/>
    </source>
</evidence>
<gene>
    <name evidence="3" type="ORF">C1SCF055_LOCUS13076</name>
</gene>
<dbReference type="InterPro" id="IPR036873">
    <property type="entry name" value="Rhodanese-like_dom_sf"/>
</dbReference>
<dbReference type="EMBL" id="CAMXCT020001005">
    <property type="protein sequence ID" value="CAL1139026.1"/>
    <property type="molecule type" value="Genomic_DNA"/>
</dbReference>